<proteinExistence type="predicted"/>
<dbReference type="Proteomes" id="UP001596328">
    <property type="component" value="Unassembled WGS sequence"/>
</dbReference>
<keyword evidence="2" id="KW-1185">Reference proteome</keyword>
<organism evidence="1 2">
    <name type="scientific">Halobium palmae</name>
    <dbReference type="NCBI Taxonomy" id="1776492"/>
    <lineage>
        <taxon>Archaea</taxon>
        <taxon>Methanobacteriati</taxon>
        <taxon>Methanobacteriota</taxon>
        <taxon>Stenosarchaea group</taxon>
        <taxon>Halobacteria</taxon>
        <taxon>Halobacteriales</taxon>
        <taxon>Haloferacaceae</taxon>
        <taxon>Halobium</taxon>
    </lineage>
</organism>
<dbReference type="AlphaFoldDB" id="A0ABD5RWL6"/>
<dbReference type="EMBL" id="JBHSWU010000039">
    <property type="protein sequence ID" value="MFC6723711.1"/>
    <property type="molecule type" value="Genomic_DNA"/>
</dbReference>
<protein>
    <submittedName>
        <fullName evidence="1">Uncharacterized protein</fullName>
    </submittedName>
</protein>
<reference evidence="1 2" key="1">
    <citation type="journal article" date="2019" name="Int. J. Syst. Evol. Microbiol.">
        <title>The Global Catalogue of Microorganisms (GCM) 10K type strain sequencing project: providing services to taxonomists for standard genome sequencing and annotation.</title>
        <authorList>
            <consortium name="The Broad Institute Genomics Platform"/>
            <consortium name="The Broad Institute Genome Sequencing Center for Infectious Disease"/>
            <person name="Wu L."/>
            <person name="Ma J."/>
        </authorList>
    </citation>
    <scope>NUCLEOTIDE SEQUENCE [LARGE SCALE GENOMIC DNA]</scope>
    <source>
        <strain evidence="1 2">NBRC 111368</strain>
    </source>
</reference>
<evidence type="ECO:0000313" key="2">
    <source>
        <dbReference type="Proteomes" id="UP001596328"/>
    </source>
</evidence>
<sequence>MATVGSPFKYSLVAGENEDLNPWEPLHVSEGYDENESTITFGGPNSYVVWSPYQNDAQHVLEGMVYHTDLEMFGRSYSDHQGTTFYALNPYNAEELKEAGLSKQEVKEYIVDNSYKSIHEFARGALRDEAFKSHASEKVPPLQVPQIDDPKYIRIVTVGGGGRFNATMGRSIGGPVTKKIEFPDNWEELLEQYRIEPNWVDDAEYYG</sequence>
<gene>
    <name evidence="1" type="ORF">ACFQE1_04795</name>
</gene>
<evidence type="ECO:0000313" key="1">
    <source>
        <dbReference type="EMBL" id="MFC6723711.1"/>
    </source>
</evidence>
<accession>A0ABD5RWL6</accession>
<comment type="caution">
    <text evidence="1">The sequence shown here is derived from an EMBL/GenBank/DDBJ whole genome shotgun (WGS) entry which is preliminary data.</text>
</comment>
<name>A0ABD5RWL6_9EURY</name>